<comment type="similarity">
    <text evidence="2">Belongs to the HpcH/HpaI aldolase family.</text>
</comment>
<evidence type="ECO:0000256" key="1">
    <source>
        <dbReference type="ARBA" id="ARBA00001968"/>
    </source>
</evidence>
<dbReference type="InterPro" id="IPR005000">
    <property type="entry name" value="Aldolase/citrate-lyase_domain"/>
</dbReference>
<evidence type="ECO:0000256" key="5">
    <source>
        <dbReference type="ARBA" id="ARBA00023317"/>
    </source>
</evidence>
<comment type="cofactor">
    <cofactor evidence="1">
        <name>a divalent metal cation</name>
        <dbReference type="ChEBI" id="CHEBI:60240"/>
    </cofactor>
</comment>
<dbReference type="Gene3D" id="3.20.20.60">
    <property type="entry name" value="Phosphoenolpyruvate-binding domains"/>
    <property type="match status" value="1"/>
</dbReference>
<organism evidence="9 10">
    <name type="scientific">Neotabrizicola shimadae</name>
    <dbReference type="NCBI Taxonomy" id="2807096"/>
    <lineage>
        <taxon>Bacteria</taxon>
        <taxon>Pseudomonadati</taxon>
        <taxon>Pseudomonadota</taxon>
        <taxon>Alphaproteobacteria</taxon>
        <taxon>Rhodobacterales</taxon>
        <taxon>Paracoccaceae</taxon>
        <taxon>Neotabrizicola</taxon>
    </lineage>
</organism>
<keyword evidence="10" id="KW-1185">Reference proteome</keyword>
<dbReference type="PANTHER" id="PTHR30502:SF4">
    <property type="entry name" value="5-KETO-4-DEOXY-D-GLUCARATE ALDOLASE"/>
    <property type="match status" value="1"/>
</dbReference>
<sequence length="256" mass="27061">MIPNLFKAALLRDERVFGLWCTLSSPFATEVVAGSGYDWLLLDTEHSPGDPLTVLPQLQVIAGYPSVSAVVRPAANDTVLIKRFLDLGAQSLLVPYVNTPAEAEAAVRATRYPPHGIRGVSALTRATHFGRMPGYFDRASDEICLILQIETREALDNLEAIAAVPGVDALFIGPADLAASLGYGANQQDPALRATVADAIRRIKAARKPAGLLTGDTVLQGMAVEAGVNFLALGVDAGILARSSEAVLKTARPPKP</sequence>
<dbReference type="SUPFAM" id="SSF51621">
    <property type="entry name" value="Phosphoenolpyruvate/pyruvate domain"/>
    <property type="match status" value="1"/>
</dbReference>
<dbReference type="AlphaFoldDB" id="A0A8G0ZX12"/>
<dbReference type="Proteomes" id="UP000826300">
    <property type="component" value="Chromosome"/>
</dbReference>
<dbReference type="Pfam" id="PF03328">
    <property type="entry name" value="HpcH_HpaI"/>
    <property type="match status" value="1"/>
</dbReference>
<name>A0A8G0ZX12_9RHOB</name>
<gene>
    <name evidence="9" type="ORF">JO391_18020</name>
</gene>
<evidence type="ECO:0000313" key="9">
    <source>
        <dbReference type="EMBL" id="QYZ69594.1"/>
    </source>
</evidence>
<dbReference type="GO" id="GO:0016832">
    <property type="term" value="F:aldehyde-lyase activity"/>
    <property type="evidence" value="ECO:0007669"/>
    <property type="project" value="TreeGrafter"/>
</dbReference>
<dbReference type="KEGG" id="nsm:JO391_18020"/>
<keyword evidence="5" id="KW-0670">Pyruvate</keyword>
<keyword evidence="3" id="KW-0479">Metal-binding</keyword>
<dbReference type="EMBL" id="CP069370">
    <property type="protein sequence ID" value="QYZ69594.1"/>
    <property type="molecule type" value="Genomic_DNA"/>
</dbReference>
<dbReference type="InterPro" id="IPR040442">
    <property type="entry name" value="Pyrv_kinase-like_dom_sf"/>
</dbReference>
<evidence type="ECO:0000256" key="7">
    <source>
        <dbReference type="ARBA" id="ARBA00068169"/>
    </source>
</evidence>
<keyword evidence="4" id="KW-0456">Lyase</keyword>
<evidence type="ECO:0000256" key="3">
    <source>
        <dbReference type="ARBA" id="ARBA00022723"/>
    </source>
</evidence>
<dbReference type="FunFam" id="3.20.20.60:FF:000004">
    <property type="entry name" value="5-keto-4-deoxy-D-glucarate aldolase"/>
    <property type="match status" value="1"/>
</dbReference>
<dbReference type="RefSeq" id="WP_220661812.1">
    <property type="nucleotide sequence ID" value="NZ_CP069370.1"/>
</dbReference>
<proteinExistence type="inferred from homology"/>
<dbReference type="InterPro" id="IPR015813">
    <property type="entry name" value="Pyrv/PenolPyrv_kinase-like_dom"/>
</dbReference>
<evidence type="ECO:0000256" key="2">
    <source>
        <dbReference type="ARBA" id="ARBA00005568"/>
    </source>
</evidence>
<evidence type="ECO:0000256" key="6">
    <source>
        <dbReference type="ARBA" id="ARBA00045074"/>
    </source>
</evidence>
<dbReference type="PANTHER" id="PTHR30502">
    <property type="entry name" value="2-KETO-3-DEOXY-L-RHAMNONATE ALDOLASE"/>
    <property type="match status" value="1"/>
</dbReference>
<accession>A0A8G0ZX12</accession>
<evidence type="ECO:0000259" key="8">
    <source>
        <dbReference type="Pfam" id="PF03328"/>
    </source>
</evidence>
<evidence type="ECO:0000313" key="10">
    <source>
        <dbReference type="Proteomes" id="UP000826300"/>
    </source>
</evidence>
<feature type="domain" description="HpcH/HpaI aldolase/citrate lyase" evidence="8">
    <location>
        <begin position="17"/>
        <end position="240"/>
    </location>
</feature>
<protein>
    <recommendedName>
        <fullName evidence="7">Hydroxypyruvate/pyruvate aldolase</fullName>
    </recommendedName>
</protein>
<dbReference type="GO" id="GO:0005737">
    <property type="term" value="C:cytoplasm"/>
    <property type="evidence" value="ECO:0007669"/>
    <property type="project" value="UniProtKB-ARBA"/>
</dbReference>
<reference evidence="9" key="1">
    <citation type="submission" date="2021-02" db="EMBL/GenBank/DDBJ databases">
        <title>Rhodobacter shimadae sp. nov., an aerobic anoxygenic phototrophic bacterium isolated from a hot spring.</title>
        <authorList>
            <person name="Muramatsu S."/>
            <person name="Haruta S."/>
            <person name="Hirose S."/>
            <person name="Hanada S."/>
        </authorList>
    </citation>
    <scope>NUCLEOTIDE SEQUENCE</scope>
    <source>
        <strain evidence="9">N10</strain>
    </source>
</reference>
<evidence type="ECO:0000256" key="4">
    <source>
        <dbReference type="ARBA" id="ARBA00023239"/>
    </source>
</evidence>
<dbReference type="GO" id="GO:0046872">
    <property type="term" value="F:metal ion binding"/>
    <property type="evidence" value="ECO:0007669"/>
    <property type="project" value="UniProtKB-KW"/>
</dbReference>
<dbReference type="InterPro" id="IPR050251">
    <property type="entry name" value="HpcH-HpaI_aldolase"/>
</dbReference>
<comment type="catalytic activity">
    <reaction evidence="6">
        <text>D-glyceraldehyde + pyruvate = 2-dehydro-3-deoxy-L-galactonate</text>
        <dbReference type="Rhea" id="RHEA:80055"/>
        <dbReference type="ChEBI" id="CHEBI:15361"/>
        <dbReference type="ChEBI" id="CHEBI:17378"/>
        <dbReference type="ChEBI" id="CHEBI:75545"/>
    </reaction>
</comment>